<proteinExistence type="predicted"/>
<evidence type="ECO:0000313" key="3">
    <source>
        <dbReference type="Proteomes" id="UP000094707"/>
    </source>
</evidence>
<keyword evidence="1" id="KW-1133">Transmembrane helix</keyword>
<feature type="transmembrane region" description="Helical" evidence="1">
    <location>
        <begin position="21"/>
        <end position="44"/>
    </location>
</feature>
<evidence type="ECO:0000313" key="2">
    <source>
        <dbReference type="EMBL" id="SCG84892.1"/>
    </source>
</evidence>
<dbReference type="Proteomes" id="UP000094707">
    <property type="component" value="Chromosome I"/>
</dbReference>
<dbReference type="EMBL" id="LT607756">
    <property type="protein sequence ID" value="SCG84892.1"/>
    <property type="molecule type" value="Genomic_DNA"/>
</dbReference>
<protein>
    <submittedName>
        <fullName evidence="2">Uncharacterized protein</fullName>
    </submittedName>
</protein>
<dbReference type="PATRIC" id="fig|129848.4.peg.315"/>
<sequence length="194" mass="22278">MVFEGKREIKRLLSIISKFFKVFNHFLTTYLSRLLTIGFLIPLIAASINSKNFDEIINLIEVFVLVSATLSLLSFTYVMALENMKEKVFKSILSAGELFFMSTVQFIVGLFLLFILNAFGIGFLPVSTLKLSFNWHNLLGILIFIFQIAVIFEIVFALSKFFKGVMKVYWTFRIEGFASIIQSGREKILKLKKN</sequence>
<dbReference type="RefSeq" id="WP_071905959.1">
    <property type="nucleotide sequence ID" value="NZ_LT607756.1"/>
</dbReference>
<dbReference type="OrthoDB" id="71104at2157"/>
<feature type="transmembrane region" description="Helical" evidence="1">
    <location>
        <begin position="98"/>
        <end position="126"/>
    </location>
</feature>
<evidence type="ECO:0000256" key="1">
    <source>
        <dbReference type="SAM" id="Phobius"/>
    </source>
</evidence>
<dbReference type="KEGG" id="mcub:MCBB_0311"/>
<keyword evidence="1" id="KW-0472">Membrane</keyword>
<keyword evidence="1" id="KW-0812">Transmembrane</keyword>
<reference evidence="2 3" key="1">
    <citation type="submission" date="2016-08" db="EMBL/GenBank/DDBJ databases">
        <authorList>
            <person name="Seilhamer J.J."/>
        </authorList>
    </citation>
    <scope>NUCLEOTIDE SEQUENCE [LARGE SCALE GENOMIC DNA]</scope>
    <source>
        <strain evidence="2">Buetzberg</strain>
    </source>
</reference>
<gene>
    <name evidence="2" type="ORF">MCBB_0311</name>
</gene>
<dbReference type="STRING" id="118062.MCBB_0311"/>
<dbReference type="GeneID" id="30411175"/>
<feature type="transmembrane region" description="Helical" evidence="1">
    <location>
        <begin position="138"/>
        <end position="158"/>
    </location>
</feature>
<keyword evidence="3" id="KW-1185">Reference proteome</keyword>
<name>A0A1D3KZR6_9EURY</name>
<accession>A0A1D3KZR6</accession>
<dbReference type="AlphaFoldDB" id="A0A1D3KZR6"/>
<feature type="transmembrane region" description="Helical" evidence="1">
    <location>
        <begin position="56"/>
        <end position="78"/>
    </location>
</feature>
<organism evidence="2 3">
    <name type="scientific">Methanobacterium congolense</name>
    <dbReference type="NCBI Taxonomy" id="118062"/>
    <lineage>
        <taxon>Archaea</taxon>
        <taxon>Methanobacteriati</taxon>
        <taxon>Methanobacteriota</taxon>
        <taxon>Methanomada group</taxon>
        <taxon>Methanobacteria</taxon>
        <taxon>Methanobacteriales</taxon>
        <taxon>Methanobacteriaceae</taxon>
        <taxon>Methanobacterium</taxon>
    </lineage>
</organism>